<dbReference type="InterPro" id="IPR027107">
    <property type="entry name" value="Tuberin/Ral-act_asu"/>
</dbReference>
<dbReference type="Pfam" id="PF02145">
    <property type="entry name" value="Rap_GAP"/>
    <property type="match status" value="1"/>
</dbReference>
<evidence type="ECO:0000313" key="4">
    <source>
        <dbReference type="EMBL" id="SAM75772.1"/>
    </source>
</evidence>
<dbReference type="GO" id="GO:0005096">
    <property type="term" value="F:GTPase activator activity"/>
    <property type="evidence" value="ECO:0007669"/>
    <property type="project" value="UniProtKB-KW"/>
</dbReference>
<feature type="compositionally biased region" description="Basic and acidic residues" evidence="2">
    <location>
        <begin position="830"/>
        <end position="843"/>
    </location>
</feature>
<evidence type="ECO:0000259" key="3">
    <source>
        <dbReference type="PROSITE" id="PS50085"/>
    </source>
</evidence>
<dbReference type="EMBL" id="ULHB01000002">
    <property type="protein sequence ID" value="SYW74775.1"/>
    <property type="molecule type" value="Genomic_DNA"/>
</dbReference>
<dbReference type="SUPFAM" id="SSF111347">
    <property type="entry name" value="Rap/Ran-GAP"/>
    <property type="match status" value="1"/>
</dbReference>
<dbReference type="Proteomes" id="UP000658997">
    <property type="component" value="Unassembled WGS sequence"/>
</dbReference>
<feature type="region of interest" description="Disordered" evidence="2">
    <location>
        <begin position="716"/>
        <end position="741"/>
    </location>
</feature>
<sequence length="2166" mass="236530">MDPNRLWSPFSAQQPLPSTAAVAGSSSSPSSASTSKATSGFNHILRTIRGGGRPSSSASSSTSGNGLLPSTPLAPITTALPTSRNPHDTSASATLEPVSPYDFNKVEPPEGGAYDALIQDLQRPLPATSRARDEAVRQRIPKIRALAAAVERQSGPKPIFADDVPLADVFRLCTLLLTAEQPQKLRIETCHLLTLSVKLADKRAASASPALTELRNGAPGSLSSKIPDSDQPLSSIDRALFYRLVLSLSASEIDDRDAQDNTHVILAGLPAQLCALEVLTKDGRDVIGFPGLIVTLTRWLDVAWAEVQRLRAQLHPFVDDAGRIGRAGSGDQVEEAITPQTAAISQLSSAERNVQVCLQLLTGILKYSFARIRLSHAEMAIRSAAGLVIGEATASAITLPGSTINSPPLKSTPLLGTQRTSAVLTPASRRSRSRDARPLENGYSYYGLETISPSPGSNETSPSVTPRSSIKPISIDAVTSQLHAAAASAKPSNAAPMTLATLVPSRESALSGTAPDDHASYWAGPELHLDEVRSCLKLLDATLRYGHLPPACIDVVIKMLCRLLGYCRIDYSSAGFMRTKTEDRQDDWHPEVLPILSNILRSHCANAAIRSARIILTGAPDTAKVCQLEDPAVLVGAVNFFHLALDHVAKQEAQNGQGSSSTASSKAQKEDALAPSLTLALITPALRAALKRQCDVLDLEVLFLISNLLPSALSAAEPAPPAKRTVGEKQGSTEHAASLHNKTARDKIFAQSDWDALLDLTIDAKRHLDGLKLSSSFLSSSSSKGTTSLHAKAEASQALPNLSTGQTSPISAMLKLLDKLSISHPPRAPSDLKDAEQKQRATETTDSASSPSPPWTPKLASFLLTLSPILPDATVSKLVQYYWTQHLCLPSNPDWLLNIRALLQAFFYRNESHTQDSQEEERRRNDLVSLVFDHVYNAVQDLNTERDLFMTEIVLPLANSTLSSETDVRTETMLRSVLVHAAVLSGSQIPGPVDPEAENVDDVQKDQSGSEFEQVFVEIRKLLCRLARSGPSHKAVTFDVSADEPEDQQAHAAPHARRGITATENKARNAALDMIAIFNRMAFSTPWIANSVDREVDLSIRQRWEKKTRAGCIAVFRDLLELLKVKPPSVSGFAAGSSASSSSGSACTSTRLAVLEWLLRFRTDRQHRVYLAGDLDELVHASAAILMKGPKESEGEQAPLGRQASQASHSTDTRPRAASKAAPVTARTERAGRDAQRSADATARSKSRLRELSRERGRSERSTDTSKRSAGERDRSSSQQRSARPALYEHFWRLPQTISFEMPSISLRSDIIYTYIHQRNDMECCAGNTYLHSDKDNKPAPIPVSEFLAVAIDILRSEQDWEVVSYLLCHLPHQLSNKHLFCGPKAQLEVLHLRKEICQGILDDALLPKVLLPEDLKKTDVTAVVYDTLVTLISYRTLFSRAEQDEMVDAFIRGLKKSHTTARSCIKALSIACYEMQKSFTRFFSNMLLTLTAVRSHMTMSVHILELIATVAEHPACYANFTETDYKRVFSIVLQYIEYHQSPEAATRDDYRASPATFSLHQYVMLMAFYNISLWFIILKIGDRPKYLPYISRGLLKANEGMEALSDQTQVCFDFLARFTHSNADSKPKKSFVNQLIMGAPSAGPVKGKDAGRHSKTWLMGNGLLTVSTAKKAGWAEIVIRRPSGTATMLCKLENVPTSIFPDENGEKDHLPAMLMMNRNPHTMASPTLPAPAPAEDPAEMLIEGQREQGDGESKEGGSSLRRRVEERLEISERLRARRPLGPAHFGLAARPRSSSFSGALSQSSDLQKGALSDEHAGSSLAMRQVMRDILGTDKTLTEDSTATTKPKATSKEAEVDPSFFALQLSTYPDMLHDTAPILLPDEPATDRLIRTVDLTPVVDFHKIGVLYVGPGQEDEVEILSNRHGSRAYTRFLQGLGHLVALKGQEDVYTGGLDRNNDEHGKHAYVWTDEICQIVYHTATLMPNDERDPIRRSKKALIGNDFVHIVFNESGRDYKFGTIAGQFNYVNVCISPTTRGGVNLGSANPDDAIFYQVTLQRRPGMPEFSPVGDGQLLSADALASFVRILALHSNMASQIYLDTGEAMQPYSSNWVSRLGHIRRARQQFAAKKAKAQAEAGEVVEQQQGGGGGNMSVNSQMADLYDFTKAF</sequence>
<evidence type="ECO:0000313" key="6">
    <source>
        <dbReference type="Proteomes" id="UP000179920"/>
    </source>
</evidence>
<dbReference type="PROSITE" id="PS50085">
    <property type="entry name" value="RAPGAP"/>
    <property type="match status" value="1"/>
</dbReference>
<name>A0A1K0H2D5_9BASI</name>
<dbReference type="InterPro" id="IPR024584">
    <property type="entry name" value="Tuberin_N"/>
</dbReference>
<feature type="region of interest" description="Disordered" evidence="2">
    <location>
        <begin position="825"/>
        <end position="854"/>
    </location>
</feature>
<feature type="region of interest" description="Disordered" evidence="2">
    <location>
        <begin position="407"/>
        <end position="469"/>
    </location>
</feature>
<evidence type="ECO:0000256" key="1">
    <source>
        <dbReference type="ARBA" id="ARBA00022468"/>
    </source>
</evidence>
<reference evidence="6" key="1">
    <citation type="submission" date="2016-04" db="EMBL/GenBank/DDBJ databases">
        <authorList>
            <person name="Guldener U."/>
            <person name="Guldener U."/>
        </authorList>
    </citation>
    <scope>NUCLEOTIDE SEQUENCE [LARGE SCALE GENOMIC DNA]</scope>
    <source>
        <strain evidence="6">UB2112</strain>
    </source>
</reference>
<feature type="compositionally biased region" description="Low complexity" evidence="2">
    <location>
        <begin position="54"/>
        <end position="83"/>
    </location>
</feature>
<keyword evidence="7" id="KW-1185">Reference proteome</keyword>
<evidence type="ECO:0000256" key="2">
    <source>
        <dbReference type="SAM" id="MobiDB-lite"/>
    </source>
</evidence>
<accession>A0A1K0H2D5</accession>
<reference evidence="5" key="3">
    <citation type="submission" date="2018-08" db="EMBL/GenBank/DDBJ databases">
        <authorList>
            <person name="Guldener U."/>
        </authorList>
    </citation>
    <scope>NUCLEOTIDE SEQUENCE</scope>
    <source>
        <strain evidence="5">UB2</strain>
    </source>
</reference>
<dbReference type="GO" id="GO:0032007">
    <property type="term" value="P:negative regulation of TOR signaling"/>
    <property type="evidence" value="ECO:0007669"/>
    <property type="project" value="TreeGrafter"/>
</dbReference>
<dbReference type="InterPro" id="IPR018515">
    <property type="entry name" value="Tuberin-type_domain"/>
</dbReference>
<evidence type="ECO:0000313" key="5">
    <source>
        <dbReference type="EMBL" id="SYW74775.1"/>
    </source>
</evidence>
<dbReference type="Pfam" id="PF11864">
    <property type="entry name" value="DUF3384"/>
    <property type="match status" value="1"/>
</dbReference>
<dbReference type="Pfam" id="PF03542">
    <property type="entry name" value="Tuberin"/>
    <property type="match status" value="1"/>
</dbReference>
<feature type="region of interest" description="Disordered" evidence="2">
    <location>
        <begin position="1190"/>
        <end position="1282"/>
    </location>
</feature>
<keyword evidence="1" id="KW-0343">GTPase activation</keyword>
<dbReference type="OrthoDB" id="19311at2759"/>
<feature type="compositionally biased region" description="Polar residues" evidence="2">
    <location>
        <begin position="451"/>
        <end position="468"/>
    </location>
</feature>
<feature type="region of interest" description="Disordered" evidence="2">
    <location>
        <begin position="1042"/>
        <end position="1061"/>
    </location>
</feature>
<feature type="domain" description="Rap-GAP" evidence="3">
    <location>
        <begin position="1890"/>
        <end position="2128"/>
    </location>
</feature>
<reference evidence="4" key="2">
    <citation type="submission" date="2016-04" db="EMBL/GenBank/DDBJ databases">
        <authorList>
            <person name="Evans L.H."/>
            <person name="Alamgir A."/>
            <person name="Owens N."/>
            <person name="Weber N.D."/>
            <person name="Virtaneva K."/>
            <person name="Barbian K."/>
            <person name="Babar A."/>
            <person name="Rosenke K."/>
        </authorList>
    </citation>
    <scope>NUCLEOTIDE SEQUENCE</scope>
    <source>
        <strain evidence="4">UB2112</strain>
    </source>
</reference>
<feature type="region of interest" description="Disordered" evidence="2">
    <location>
        <begin position="1"/>
        <end position="100"/>
    </location>
</feature>
<feature type="compositionally biased region" description="Basic and acidic residues" evidence="2">
    <location>
        <begin position="1248"/>
        <end position="1276"/>
    </location>
</feature>
<dbReference type="PANTHER" id="PTHR10063:SF0">
    <property type="entry name" value="TUBERIN"/>
    <property type="match status" value="1"/>
</dbReference>
<dbReference type="Proteomes" id="UP000179920">
    <property type="component" value="Chromosome III"/>
</dbReference>
<dbReference type="InterPro" id="IPR035974">
    <property type="entry name" value="Rap/Ran-GAP_sf"/>
</dbReference>
<gene>
    <name evidence="5" type="ORF">UBRO2_00185</name>
    <name evidence="4" type="ORF">UBRO_01414</name>
</gene>
<feature type="compositionally biased region" description="Polar residues" evidence="2">
    <location>
        <begin position="407"/>
        <end position="423"/>
    </location>
</feature>
<feature type="compositionally biased region" description="Low complexity" evidence="2">
    <location>
        <begin position="18"/>
        <end position="39"/>
    </location>
</feature>
<evidence type="ECO:0000313" key="7">
    <source>
        <dbReference type="Proteomes" id="UP000658997"/>
    </source>
</evidence>
<protein>
    <submittedName>
        <fullName evidence="4">Related to Tuberin</fullName>
    </submittedName>
</protein>
<dbReference type="PANTHER" id="PTHR10063">
    <property type="entry name" value="TUBERIN"/>
    <property type="match status" value="1"/>
</dbReference>
<dbReference type="GO" id="GO:0005634">
    <property type="term" value="C:nucleus"/>
    <property type="evidence" value="ECO:0007669"/>
    <property type="project" value="InterPro"/>
</dbReference>
<dbReference type="Gene3D" id="3.40.50.11210">
    <property type="entry name" value="Rap/Ran-GAP"/>
    <property type="match status" value="1"/>
</dbReference>
<dbReference type="EMBL" id="LT558119">
    <property type="protein sequence ID" value="SAM75772.1"/>
    <property type="molecule type" value="Genomic_DNA"/>
</dbReference>
<organism evidence="4 6">
    <name type="scientific">Ustilago bromivora</name>
    <dbReference type="NCBI Taxonomy" id="307758"/>
    <lineage>
        <taxon>Eukaryota</taxon>
        <taxon>Fungi</taxon>
        <taxon>Dikarya</taxon>
        <taxon>Basidiomycota</taxon>
        <taxon>Ustilaginomycotina</taxon>
        <taxon>Ustilaginomycetes</taxon>
        <taxon>Ustilaginales</taxon>
        <taxon>Ustilaginaceae</taxon>
        <taxon>Ustilago</taxon>
    </lineage>
</organism>
<proteinExistence type="predicted"/>
<dbReference type="GO" id="GO:0033596">
    <property type="term" value="C:TSC1-TSC2 complex"/>
    <property type="evidence" value="ECO:0007669"/>
    <property type="project" value="TreeGrafter"/>
</dbReference>
<dbReference type="InterPro" id="IPR000331">
    <property type="entry name" value="Rap/Ran_GAP_dom"/>
</dbReference>
<dbReference type="GO" id="GO:0051056">
    <property type="term" value="P:regulation of small GTPase mediated signal transduction"/>
    <property type="evidence" value="ECO:0007669"/>
    <property type="project" value="InterPro"/>
</dbReference>
<feature type="compositionally biased region" description="Basic and acidic residues" evidence="2">
    <location>
        <begin position="1227"/>
        <end position="1237"/>
    </location>
</feature>
<dbReference type="FunFam" id="3.40.50.11210:FF:000007">
    <property type="entry name" value="Tuberous sclerosis 2"/>
    <property type="match status" value="1"/>
</dbReference>